<dbReference type="Pfam" id="PF05231">
    <property type="entry name" value="MASE1"/>
    <property type="match status" value="1"/>
</dbReference>
<keyword evidence="4 6" id="KW-1133">Transmembrane helix</keyword>
<feature type="domain" description="PAC" evidence="8">
    <location>
        <begin position="503"/>
        <end position="554"/>
    </location>
</feature>
<dbReference type="PROSITE" id="PS50887">
    <property type="entry name" value="GGDEF"/>
    <property type="match status" value="1"/>
</dbReference>
<dbReference type="InterPro" id="IPR029787">
    <property type="entry name" value="Nucleotide_cyclase"/>
</dbReference>
<organism evidence="10 11">
    <name type="scientific">Pantoea eucrina</name>
    <dbReference type="NCBI Taxonomy" id="472693"/>
    <lineage>
        <taxon>Bacteria</taxon>
        <taxon>Pseudomonadati</taxon>
        <taxon>Pseudomonadota</taxon>
        <taxon>Gammaproteobacteria</taxon>
        <taxon>Enterobacterales</taxon>
        <taxon>Erwiniaceae</taxon>
        <taxon>Pantoea</taxon>
    </lineage>
</organism>
<evidence type="ECO:0000256" key="6">
    <source>
        <dbReference type="SAM" id="Phobius"/>
    </source>
</evidence>
<feature type="transmembrane region" description="Helical" evidence="6">
    <location>
        <begin position="153"/>
        <end position="180"/>
    </location>
</feature>
<feature type="transmembrane region" description="Helical" evidence="6">
    <location>
        <begin position="215"/>
        <end position="232"/>
    </location>
</feature>
<feature type="transmembrane region" description="Helical" evidence="6">
    <location>
        <begin position="239"/>
        <end position="257"/>
    </location>
</feature>
<dbReference type="InterPro" id="IPR035965">
    <property type="entry name" value="PAS-like_dom_sf"/>
</dbReference>
<dbReference type="InterPro" id="IPR000700">
    <property type="entry name" value="PAS-assoc_C"/>
</dbReference>
<feature type="domain" description="PAS" evidence="7">
    <location>
        <begin position="302"/>
        <end position="372"/>
    </location>
</feature>
<dbReference type="InterPro" id="IPR000014">
    <property type="entry name" value="PAS"/>
</dbReference>
<dbReference type="RefSeq" id="WP_322541974.1">
    <property type="nucleotide sequence ID" value="NZ_JAOBTT010000001.1"/>
</dbReference>
<keyword evidence="10" id="KW-0548">Nucleotidyltransferase</keyword>
<dbReference type="InterPro" id="IPR013655">
    <property type="entry name" value="PAS_fold_3"/>
</dbReference>
<dbReference type="EC" id="2.7.7.65" evidence="10"/>
<keyword evidence="3 6" id="KW-0812">Transmembrane</keyword>
<dbReference type="InterPro" id="IPR000160">
    <property type="entry name" value="GGDEF_dom"/>
</dbReference>
<dbReference type="Proteomes" id="UP001288620">
    <property type="component" value="Unassembled WGS sequence"/>
</dbReference>
<protein>
    <submittedName>
        <fullName evidence="10">Diguanylate cyclase</fullName>
        <ecNumber evidence="10">2.7.7.65</ecNumber>
    </submittedName>
</protein>
<dbReference type="InterPro" id="IPR043128">
    <property type="entry name" value="Rev_trsase/Diguanyl_cyclase"/>
</dbReference>
<evidence type="ECO:0000256" key="3">
    <source>
        <dbReference type="ARBA" id="ARBA00022692"/>
    </source>
</evidence>
<evidence type="ECO:0000313" key="11">
    <source>
        <dbReference type="Proteomes" id="UP001288620"/>
    </source>
</evidence>
<dbReference type="SUPFAM" id="SSF55785">
    <property type="entry name" value="PYP-like sensor domain (PAS domain)"/>
    <property type="match status" value="3"/>
</dbReference>
<evidence type="ECO:0000256" key="2">
    <source>
        <dbReference type="ARBA" id="ARBA00022475"/>
    </source>
</evidence>
<accession>A0ABU5LDB7</accession>
<dbReference type="Pfam" id="PF08448">
    <property type="entry name" value="PAS_4"/>
    <property type="match status" value="1"/>
</dbReference>
<keyword evidence="10" id="KW-0808">Transferase</keyword>
<name>A0ABU5LDB7_9GAMM</name>
<dbReference type="PANTHER" id="PTHR44757">
    <property type="entry name" value="DIGUANYLATE CYCLASE DGCP"/>
    <property type="match status" value="1"/>
</dbReference>
<keyword evidence="5 6" id="KW-0472">Membrane</keyword>
<evidence type="ECO:0000313" key="10">
    <source>
        <dbReference type="EMBL" id="MDZ7277939.1"/>
    </source>
</evidence>
<dbReference type="NCBIfam" id="TIGR00254">
    <property type="entry name" value="GGDEF"/>
    <property type="match status" value="1"/>
</dbReference>
<evidence type="ECO:0000259" key="7">
    <source>
        <dbReference type="PROSITE" id="PS50112"/>
    </source>
</evidence>
<dbReference type="InterPro" id="IPR052155">
    <property type="entry name" value="Biofilm_reg_signaling"/>
</dbReference>
<dbReference type="PANTHER" id="PTHR44757:SF4">
    <property type="entry name" value="DIGUANYLATE CYCLASE DGCE-RELATED"/>
    <property type="match status" value="1"/>
</dbReference>
<evidence type="ECO:0000256" key="1">
    <source>
        <dbReference type="ARBA" id="ARBA00004651"/>
    </source>
</evidence>
<evidence type="ECO:0000256" key="5">
    <source>
        <dbReference type="ARBA" id="ARBA00023136"/>
    </source>
</evidence>
<dbReference type="Gene3D" id="3.30.70.270">
    <property type="match status" value="1"/>
</dbReference>
<dbReference type="InterPro" id="IPR013656">
    <property type="entry name" value="PAS_4"/>
</dbReference>
<dbReference type="CDD" id="cd01949">
    <property type="entry name" value="GGDEF"/>
    <property type="match status" value="1"/>
</dbReference>
<dbReference type="NCBIfam" id="TIGR00229">
    <property type="entry name" value="sensory_box"/>
    <property type="match status" value="2"/>
</dbReference>
<proteinExistence type="predicted"/>
<feature type="transmembrane region" description="Helical" evidence="6">
    <location>
        <begin position="124"/>
        <end position="147"/>
    </location>
</feature>
<dbReference type="NCBIfam" id="NF007298">
    <property type="entry name" value="PRK09776.1"/>
    <property type="match status" value="1"/>
</dbReference>
<feature type="domain" description="PAC" evidence="8">
    <location>
        <begin position="376"/>
        <end position="428"/>
    </location>
</feature>
<sequence length="854" mass="95276">MTLELSPSPDRPHPITRQALSLALLAFVLTLFCLELIVVSGHISPLWYSTALMTVVVFRAPARQVPLLLACCVLGTAFANMLVIGPSPSNIKFSLLNMLQALLGGMLLRALLNRRKPLDSLLDWVRFVACAGLIAPLVGGLAAVWMLNVGQQASWAFFSTWVIAEIVGVLALGPVLLLWPNGPLHKAIAPEHQLETLVMLAATLLASYLSLRFLPWPFTFIVMILFCSAVRLQKFDAFLLFFLNATFISLLLALGWVDIAPNARAAGHAGVWLPFLLVLLPSHVMSMVMDAFRREKHNISESETRFRHAMEYSAIGMALVSPQGSWLQVNQSLCQTLGFREDELKKLTFQQITHPDDLNSDLQQVARLIAGDIQTYTLEKRYFRKDGEIVWSRLTVSLVRDADLQPLYFIAQIVDISELKQSEQVNRRLMERITLANEAGGIGVWEWNRLSGEMLWDKRTYALFGLGVDQLPTFELWLSLIDPAEREGVMSVVQQAIEQRSAFHLEYRINLANDVRYIRTEANRILSQDGQIERMLGICRDITPLRQLTDALFQEKERMAITLDSIGEAVISTDDEMRVTFMNPVAETLSGWPQAQAAGVPLGSLLHITRGAAGDRVENLLLCQLPGEKTTPDLEEELVLHTPDGGQVEIHYSITPLKTLTGVSIGAVMVIQDVSESRRMMKRLSYSASHDMLTRLPNRHSFEQQLKRWVGDAAAHDARHVLVFIDLDKFKAVNDTAGHAAGDQLLRELAKLMQTLLRESDVLARLGGDEFGVLLPHCTVEQAREVVQRMVSAIGNYTFLWQGQPFHVGASAGLTQIDQHNCTSSTVMSQADVACYSAKHAGRGQYRVYQDVMQ</sequence>
<comment type="caution">
    <text evidence="10">The sequence shown here is derived from an EMBL/GenBank/DDBJ whole genome shotgun (WGS) entry which is preliminary data.</text>
</comment>
<dbReference type="InterPro" id="IPR007895">
    <property type="entry name" value="MASE1"/>
</dbReference>
<feature type="transmembrane region" description="Helical" evidence="6">
    <location>
        <begin position="67"/>
        <end position="85"/>
    </location>
</feature>
<dbReference type="SUPFAM" id="SSF55073">
    <property type="entry name" value="Nucleotide cyclase"/>
    <property type="match status" value="1"/>
</dbReference>
<feature type="domain" description="GGDEF" evidence="9">
    <location>
        <begin position="718"/>
        <end position="851"/>
    </location>
</feature>
<dbReference type="Gene3D" id="3.30.450.20">
    <property type="entry name" value="PAS domain"/>
    <property type="match status" value="3"/>
</dbReference>
<dbReference type="PROSITE" id="PS50113">
    <property type="entry name" value="PAC"/>
    <property type="match status" value="3"/>
</dbReference>
<dbReference type="SMART" id="SM00267">
    <property type="entry name" value="GGDEF"/>
    <property type="match status" value="1"/>
</dbReference>
<dbReference type="Pfam" id="PF00990">
    <property type="entry name" value="GGDEF"/>
    <property type="match status" value="1"/>
</dbReference>
<evidence type="ECO:0000256" key="4">
    <source>
        <dbReference type="ARBA" id="ARBA00022989"/>
    </source>
</evidence>
<dbReference type="InterPro" id="IPR001610">
    <property type="entry name" value="PAC"/>
</dbReference>
<feature type="domain" description="PAC" evidence="8">
    <location>
        <begin position="634"/>
        <end position="686"/>
    </location>
</feature>
<dbReference type="SMART" id="SM00086">
    <property type="entry name" value="PAC"/>
    <property type="match status" value="3"/>
</dbReference>
<feature type="transmembrane region" description="Helical" evidence="6">
    <location>
        <begin position="91"/>
        <end position="112"/>
    </location>
</feature>
<dbReference type="GO" id="GO:0052621">
    <property type="term" value="F:diguanylate cyclase activity"/>
    <property type="evidence" value="ECO:0007669"/>
    <property type="project" value="UniProtKB-EC"/>
</dbReference>
<gene>
    <name evidence="10" type="ORF">N4G40_06585</name>
</gene>
<evidence type="ECO:0000259" key="8">
    <source>
        <dbReference type="PROSITE" id="PS50113"/>
    </source>
</evidence>
<evidence type="ECO:0000259" key="9">
    <source>
        <dbReference type="PROSITE" id="PS50887"/>
    </source>
</evidence>
<keyword evidence="11" id="KW-1185">Reference proteome</keyword>
<dbReference type="CDD" id="cd00130">
    <property type="entry name" value="PAS"/>
    <property type="match status" value="2"/>
</dbReference>
<dbReference type="SMART" id="SM00091">
    <property type="entry name" value="PAS"/>
    <property type="match status" value="3"/>
</dbReference>
<feature type="domain" description="PAS" evidence="7">
    <location>
        <begin position="555"/>
        <end position="607"/>
    </location>
</feature>
<dbReference type="Pfam" id="PF08447">
    <property type="entry name" value="PAS_3"/>
    <property type="match status" value="2"/>
</dbReference>
<feature type="transmembrane region" description="Helical" evidence="6">
    <location>
        <begin position="20"/>
        <end position="39"/>
    </location>
</feature>
<comment type="subcellular location">
    <subcellularLocation>
        <location evidence="1">Cell membrane</location>
        <topology evidence="1">Multi-pass membrane protein</topology>
    </subcellularLocation>
</comment>
<keyword evidence="2" id="KW-1003">Cell membrane</keyword>
<reference evidence="11" key="1">
    <citation type="submission" date="2023-07" db="EMBL/GenBank/DDBJ databases">
        <title>Structural and functional analysis of rice phyllospheric bacteria for their antimicrobial properties and defense elicitation against blast disease.</title>
        <authorList>
            <person name="Sahu K.P."/>
            <person name="Asharani P."/>
            <person name="Kumar M."/>
            <person name="Reddy B."/>
            <person name="Kumar A."/>
        </authorList>
    </citation>
    <scope>NUCLEOTIDE SEQUENCE [LARGE SCALE GENOMIC DNA]</scope>
    <source>
        <strain evidence="11">OsEp_Plm_30P10</strain>
    </source>
</reference>
<dbReference type="EMBL" id="JAOBTT010000001">
    <property type="protein sequence ID" value="MDZ7277939.1"/>
    <property type="molecule type" value="Genomic_DNA"/>
</dbReference>
<dbReference type="PROSITE" id="PS50112">
    <property type="entry name" value="PAS"/>
    <property type="match status" value="2"/>
</dbReference>